<evidence type="ECO:0000256" key="1">
    <source>
        <dbReference type="SAM" id="Phobius"/>
    </source>
</evidence>
<keyword evidence="1" id="KW-0812">Transmembrane</keyword>
<evidence type="ECO:0000313" key="2">
    <source>
        <dbReference type="EMBL" id="RLT78212.1"/>
    </source>
</evidence>
<accession>A0A3L7Z6C6</accession>
<sequence length="514" mass="56115">MVDMKHYCLNCGKELSEEQLICPKCDHCSWLDSLAEADDKVTGVLVASQLQANTQWEKYRCGREGSTGHGFAAEDANALHDMFNGCVVDLTGRDNSKGGADRISNGEAIQTKYYKTAEGSVNAAFDAEGMFIYGGQILEVPKDQYDQAVNFMRKKIADGKVAGITNPEDASRIVKRGSVTYRQAKNIAQAGNIDSLVFDIKTQSVSALSSLGISFAINAGLMLLFSQEKKLSVDEVFQLAFLCGLQNGTITMASGVLTTQVIKTQFGRNLVACVQWGTKNGVDFIYQYGVGKDIIHQLSKSLFNKGVYGAASKNVATKFLRTNAIANLAVWVVSSGPDTWRLINKEMSVPQFIQNLIVRGSSLAGGVLGAVLGAYLGSMGMLGGALAGGAVFDWSAKKIASNIRKDDSEKMYMLIKVALTQLSNDYMIQTPEEFSRCMIAIKDAGALDENLIRIMYSIGQDTDNDFLRVQVAYERLEYYFGAVVRQRKVVKLLKNQNLVVKAIDKLGEDIVEIS</sequence>
<feature type="transmembrane region" description="Helical" evidence="1">
    <location>
        <begin position="205"/>
        <end position="225"/>
    </location>
</feature>
<protein>
    <submittedName>
        <fullName evidence="2">Uncharacterized protein</fullName>
    </submittedName>
</protein>
<dbReference type="Proteomes" id="UP000267159">
    <property type="component" value="Unassembled WGS sequence"/>
</dbReference>
<gene>
    <name evidence="2" type="ORF">D7Y07_20530</name>
</gene>
<dbReference type="EMBL" id="RAZM01000155">
    <property type="protein sequence ID" value="RLT78212.1"/>
    <property type="molecule type" value="Genomic_DNA"/>
</dbReference>
<comment type="caution">
    <text evidence="2">The sequence shown here is derived from an EMBL/GenBank/DDBJ whole genome shotgun (WGS) entry which is preliminary data.</text>
</comment>
<keyword evidence="1" id="KW-1133">Transmembrane helix</keyword>
<organism evidence="2 3">
    <name type="scientific">Bacteroides acidifaciens</name>
    <dbReference type="NCBI Taxonomy" id="85831"/>
    <lineage>
        <taxon>Bacteria</taxon>
        <taxon>Pseudomonadati</taxon>
        <taxon>Bacteroidota</taxon>
        <taxon>Bacteroidia</taxon>
        <taxon>Bacteroidales</taxon>
        <taxon>Bacteroidaceae</taxon>
        <taxon>Bacteroides</taxon>
    </lineage>
</organism>
<proteinExistence type="predicted"/>
<name>A0A3L7Z6C6_9BACE</name>
<keyword evidence="1" id="KW-0472">Membrane</keyword>
<reference evidence="2 3" key="1">
    <citation type="submission" date="2018-09" db="EMBL/GenBank/DDBJ databases">
        <title>Murine metabolic-syndrome-specific gut microbial biobank.</title>
        <authorList>
            <person name="Liu C."/>
        </authorList>
    </citation>
    <scope>NUCLEOTIDE SEQUENCE [LARGE SCALE GENOMIC DNA]</scope>
    <source>
        <strain evidence="2 3">0.1X-D8-26</strain>
    </source>
</reference>
<evidence type="ECO:0000313" key="3">
    <source>
        <dbReference type="Proteomes" id="UP000267159"/>
    </source>
</evidence>
<dbReference type="AlphaFoldDB" id="A0A3L7Z6C6"/>